<reference evidence="2" key="1">
    <citation type="journal article" date="2022" name="Mol. Ecol. Resour.">
        <title>The genomes of chicory, endive, great burdock and yacon provide insights into Asteraceae palaeo-polyploidization history and plant inulin production.</title>
        <authorList>
            <person name="Fan W."/>
            <person name="Wang S."/>
            <person name="Wang H."/>
            <person name="Wang A."/>
            <person name="Jiang F."/>
            <person name="Liu H."/>
            <person name="Zhao H."/>
            <person name="Xu D."/>
            <person name="Zhang Y."/>
        </authorList>
    </citation>
    <scope>NUCLEOTIDE SEQUENCE [LARGE SCALE GENOMIC DNA]</scope>
    <source>
        <strain evidence="2">cv. Niubang</strain>
    </source>
</reference>
<comment type="caution">
    <text evidence="1">The sequence shown here is derived from an EMBL/GenBank/DDBJ whole genome shotgun (WGS) entry which is preliminary data.</text>
</comment>
<keyword evidence="2" id="KW-1185">Reference proteome</keyword>
<protein>
    <submittedName>
        <fullName evidence="1">Uncharacterized protein</fullName>
    </submittedName>
</protein>
<reference evidence="1 2" key="2">
    <citation type="journal article" date="2022" name="Mol. Ecol. Resour.">
        <title>The genomes of chicory, endive, great burdock and yacon provide insights into Asteraceae paleo-polyploidization history and plant inulin production.</title>
        <authorList>
            <person name="Fan W."/>
            <person name="Wang S."/>
            <person name="Wang H."/>
            <person name="Wang A."/>
            <person name="Jiang F."/>
            <person name="Liu H."/>
            <person name="Zhao H."/>
            <person name="Xu D."/>
            <person name="Zhang Y."/>
        </authorList>
    </citation>
    <scope>NUCLEOTIDE SEQUENCE [LARGE SCALE GENOMIC DNA]</scope>
    <source>
        <strain evidence="2">cv. Niubang</strain>
    </source>
</reference>
<proteinExistence type="predicted"/>
<accession>A0ACB8Z4V2</accession>
<sequence>MANNGVVTVDPIAENGEEGDSAPNPNPSVHATSVHGPIGPSVDEGRVPTQGTYDTQPKTSVFNRLSMPNGNELQFRNVTILQHQNGTKESYASKLQSNGPNTDNSLTFFPLSDKGDILLIDVWAVGELKRELQVAVPSLYGGKETVVTVQVDYLWESSQCSHCKVFGHKISSCVKTTVEKQKSKGKNQTRGEVDADGFTLVTNKKKLAQNNAKHVWIHKVVQKDVGSTSGIVKDKETIMGANPEQAVVQSAPGIETEMACDATMAQGVENEAPRGKRESDKLKDATSNFSTLEPMVEGTKHTADLSAPPLGGAVHDPTTGDFLDSVRKAFTNTKAKRGQFNTTPFSILMDLDEEESDLHGLHGDDEVGNTTVDVETQVPGESGTPPNVSS</sequence>
<gene>
    <name evidence="1" type="ORF">L6452_32630</name>
</gene>
<evidence type="ECO:0000313" key="1">
    <source>
        <dbReference type="EMBL" id="KAI3692807.1"/>
    </source>
</evidence>
<dbReference type="Proteomes" id="UP001055879">
    <property type="component" value="Linkage Group LG11"/>
</dbReference>
<name>A0ACB8Z4V2_ARCLA</name>
<evidence type="ECO:0000313" key="2">
    <source>
        <dbReference type="Proteomes" id="UP001055879"/>
    </source>
</evidence>
<organism evidence="1 2">
    <name type="scientific">Arctium lappa</name>
    <name type="common">Greater burdock</name>
    <name type="synonym">Lappa major</name>
    <dbReference type="NCBI Taxonomy" id="4217"/>
    <lineage>
        <taxon>Eukaryota</taxon>
        <taxon>Viridiplantae</taxon>
        <taxon>Streptophyta</taxon>
        <taxon>Embryophyta</taxon>
        <taxon>Tracheophyta</taxon>
        <taxon>Spermatophyta</taxon>
        <taxon>Magnoliopsida</taxon>
        <taxon>eudicotyledons</taxon>
        <taxon>Gunneridae</taxon>
        <taxon>Pentapetalae</taxon>
        <taxon>asterids</taxon>
        <taxon>campanulids</taxon>
        <taxon>Asterales</taxon>
        <taxon>Asteraceae</taxon>
        <taxon>Carduoideae</taxon>
        <taxon>Cardueae</taxon>
        <taxon>Arctiinae</taxon>
        <taxon>Arctium</taxon>
    </lineage>
</organism>
<dbReference type="EMBL" id="CM042057">
    <property type="protein sequence ID" value="KAI3692807.1"/>
    <property type="molecule type" value="Genomic_DNA"/>
</dbReference>